<feature type="domain" description="HTH lysR-type" evidence="5">
    <location>
        <begin position="2"/>
        <end position="59"/>
    </location>
</feature>
<dbReference type="Gene3D" id="1.10.10.10">
    <property type="entry name" value="Winged helix-like DNA-binding domain superfamily/Winged helix DNA-binding domain"/>
    <property type="match status" value="1"/>
</dbReference>
<dbReference type="InterPro" id="IPR000847">
    <property type="entry name" value="LysR_HTH_N"/>
</dbReference>
<dbReference type="SUPFAM" id="SSF46785">
    <property type="entry name" value="Winged helix' DNA-binding domain"/>
    <property type="match status" value="1"/>
</dbReference>
<keyword evidence="4" id="KW-0804">Transcription</keyword>
<dbReference type="PROSITE" id="PS50931">
    <property type="entry name" value="HTH_LYSR"/>
    <property type="match status" value="1"/>
</dbReference>
<dbReference type="Pfam" id="PF03466">
    <property type="entry name" value="LysR_substrate"/>
    <property type="match status" value="1"/>
</dbReference>
<dbReference type="RefSeq" id="WP_147847064.1">
    <property type="nucleotide sequence ID" value="NZ_VDUZ01000010.1"/>
</dbReference>
<dbReference type="Gene3D" id="3.40.190.290">
    <property type="match status" value="1"/>
</dbReference>
<gene>
    <name evidence="6" type="ORF">FHP25_11475</name>
</gene>
<keyword evidence="7" id="KW-1185">Reference proteome</keyword>
<evidence type="ECO:0000313" key="7">
    <source>
        <dbReference type="Proteomes" id="UP000321638"/>
    </source>
</evidence>
<dbReference type="Proteomes" id="UP000321638">
    <property type="component" value="Unassembled WGS sequence"/>
</dbReference>
<dbReference type="Pfam" id="PF00126">
    <property type="entry name" value="HTH_1"/>
    <property type="match status" value="1"/>
</dbReference>
<dbReference type="InterPro" id="IPR058163">
    <property type="entry name" value="LysR-type_TF_proteobact-type"/>
</dbReference>
<proteinExistence type="inferred from homology"/>
<comment type="caution">
    <text evidence="6">The sequence shown here is derived from an EMBL/GenBank/DDBJ whole genome shotgun (WGS) entry which is preliminary data.</text>
</comment>
<dbReference type="AlphaFoldDB" id="A0A5C8PQ00"/>
<dbReference type="GO" id="GO:0006351">
    <property type="term" value="P:DNA-templated transcription"/>
    <property type="evidence" value="ECO:0007669"/>
    <property type="project" value="TreeGrafter"/>
</dbReference>
<organism evidence="6 7">
    <name type="scientific">Vineibacter terrae</name>
    <dbReference type="NCBI Taxonomy" id="2586908"/>
    <lineage>
        <taxon>Bacteria</taxon>
        <taxon>Pseudomonadati</taxon>
        <taxon>Pseudomonadota</taxon>
        <taxon>Alphaproteobacteria</taxon>
        <taxon>Hyphomicrobiales</taxon>
        <taxon>Vineibacter</taxon>
    </lineage>
</organism>
<dbReference type="OrthoDB" id="7333438at2"/>
<sequence>MFDWNDLKHFLAVARHGSTIAAGKALGVSQSTVHRRLSELEERLGRELVTRHTAGYRLTAFGRELVAYAERVEAAANELDQHVADAARDRRGIIRLTCPEPIVPRLMPLIERFHARYPRFQVEFVTSDRYLDLLKGEADIAFRSGDTDDDLVGRKIADSIWAVYASPAYIERHGKPERVEDLARHLLVSLDESLANHRAVTWLKAVAPEAKIVARNNSVLGLVYAVKSGIGLGPLPTAIADEQEDLVRVLGPIAQLARSWRLLTHPDLRRTPRVSAFFDFVTEERAALKGIFTG</sequence>
<reference evidence="6 7" key="1">
    <citation type="submission" date="2019-06" db="EMBL/GenBank/DDBJ databases">
        <title>New taxonomy in bacterial strain CC-CFT640, isolated from vineyard.</title>
        <authorList>
            <person name="Lin S.-Y."/>
            <person name="Tsai C.-F."/>
            <person name="Young C.-C."/>
        </authorList>
    </citation>
    <scope>NUCLEOTIDE SEQUENCE [LARGE SCALE GENOMIC DNA]</scope>
    <source>
        <strain evidence="6 7">CC-CFT640</strain>
    </source>
</reference>
<comment type="similarity">
    <text evidence="1">Belongs to the LysR transcriptional regulatory family.</text>
</comment>
<dbReference type="GO" id="GO:0043565">
    <property type="term" value="F:sequence-specific DNA binding"/>
    <property type="evidence" value="ECO:0007669"/>
    <property type="project" value="TreeGrafter"/>
</dbReference>
<name>A0A5C8PQ00_9HYPH</name>
<protein>
    <submittedName>
        <fullName evidence="6">LysR family transcriptional regulator</fullName>
    </submittedName>
</protein>
<evidence type="ECO:0000313" key="6">
    <source>
        <dbReference type="EMBL" id="TXL76800.1"/>
    </source>
</evidence>
<keyword evidence="3" id="KW-0238">DNA-binding</keyword>
<evidence type="ECO:0000259" key="5">
    <source>
        <dbReference type="PROSITE" id="PS50931"/>
    </source>
</evidence>
<dbReference type="PANTHER" id="PTHR30537:SF3">
    <property type="entry name" value="TRANSCRIPTIONAL REGULATORY PROTEIN"/>
    <property type="match status" value="1"/>
</dbReference>
<accession>A0A5C8PQ00</accession>
<evidence type="ECO:0000256" key="3">
    <source>
        <dbReference type="ARBA" id="ARBA00023125"/>
    </source>
</evidence>
<dbReference type="EMBL" id="VDUZ01000010">
    <property type="protein sequence ID" value="TXL76800.1"/>
    <property type="molecule type" value="Genomic_DNA"/>
</dbReference>
<dbReference type="InterPro" id="IPR005119">
    <property type="entry name" value="LysR_subst-bd"/>
</dbReference>
<keyword evidence="2" id="KW-0805">Transcription regulation</keyword>
<dbReference type="PANTHER" id="PTHR30537">
    <property type="entry name" value="HTH-TYPE TRANSCRIPTIONAL REGULATOR"/>
    <property type="match status" value="1"/>
</dbReference>
<evidence type="ECO:0000256" key="4">
    <source>
        <dbReference type="ARBA" id="ARBA00023163"/>
    </source>
</evidence>
<dbReference type="SUPFAM" id="SSF53850">
    <property type="entry name" value="Periplasmic binding protein-like II"/>
    <property type="match status" value="1"/>
</dbReference>
<dbReference type="InterPro" id="IPR036390">
    <property type="entry name" value="WH_DNA-bd_sf"/>
</dbReference>
<evidence type="ECO:0000256" key="1">
    <source>
        <dbReference type="ARBA" id="ARBA00009437"/>
    </source>
</evidence>
<dbReference type="GO" id="GO:0003700">
    <property type="term" value="F:DNA-binding transcription factor activity"/>
    <property type="evidence" value="ECO:0007669"/>
    <property type="project" value="InterPro"/>
</dbReference>
<dbReference type="InterPro" id="IPR036388">
    <property type="entry name" value="WH-like_DNA-bd_sf"/>
</dbReference>
<evidence type="ECO:0000256" key="2">
    <source>
        <dbReference type="ARBA" id="ARBA00023015"/>
    </source>
</evidence>